<dbReference type="GO" id="GO:0003677">
    <property type="term" value="F:DNA binding"/>
    <property type="evidence" value="ECO:0007669"/>
    <property type="project" value="InterPro"/>
</dbReference>
<dbReference type="Gene3D" id="1.10.287.180">
    <property type="entry name" value="Transcription elongation factor, GreA/GreB, N-terminal domain"/>
    <property type="match status" value="1"/>
</dbReference>
<dbReference type="Pfam" id="PF01272">
    <property type="entry name" value="GreA_GreB"/>
    <property type="match status" value="1"/>
</dbReference>
<feature type="domain" description="Transcription elongation factor GreA/GreB N-terminal" evidence="4">
    <location>
        <begin position="569"/>
        <end position="638"/>
    </location>
</feature>
<dbReference type="OrthoDB" id="9808774at2"/>
<keyword evidence="1" id="KW-0805">Transcription regulation</keyword>
<dbReference type="PANTHER" id="PTHR30437">
    <property type="entry name" value="TRANSCRIPTION ELONGATION FACTOR GREA"/>
    <property type="match status" value="1"/>
</dbReference>
<keyword evidence="5" id="KW-0648">Protein biosynthesis</keyword>
<proteinExistence type="predicted"/>
<dbReference type="GO" id="GO:0032784">
    <property type="term" value="P:regulation of DNA-templated transcription elongation"/>
    <property type="evidence" value="ECO:0007669"/>
    <property type="project" value="InterPro"/>
</dbReference>
<keyword evidence="5" id="KW-0251">Elongation factor</keyword>
<evidence type="ECO:0000259" key="3">
    <source>
        <dbReference type="Pfam" id="PF01272"/>
    </source>
</evidence>
<dbReference type="PANTHER" id="PTHR30437:SF4">
    <property type="entry name" value="TRANSCRIPTION ELONGATION FACTOR GREA"/>
    <property type="match status" value="1"/>
</dbReference>
<dbReference type="InterPro" id="IPR022691">
    <property type="entry name" value="Tscrpt_elong_fac_GreA/B_N"/>
</dbReference>
<keyword evidence="2" id="KW-0804">Transcription</keyword>
<dbReference type="Proteomes" id="UP000253816">
    <property type="component" value="Unassembled WGS sequence"/>
</dbReference>
<protein>
    <submittedName>
        <fullName evidence="5">Transcription elongation factor GreA</fullName>
    </submittedName>
</protein>
<gene>
    <name evidence="5" type="ORF">HAT2_00735</name>
</gene>
<feature type="domain" description="Transcription elongation factor GreA/GreB C-terminal" evidence="3">
    <location>
        <begin position="646"/>
        <end position="706"/>
    </location>
</feature>
<dbReference type="NCBIfam" id="NF004969">
    <property type="entry name" value="PRK06330.1"/>
    <property type="match status" value="1"/>
</dbReference>
<dbReference type="EMBL" id="QQBG01000028">
    <property type="protein sequence ID" value="RDB31163.1"/>
    <property type="molecule type" value="Genomic_DNA"/>
</dbReference>
<dbReference type="SUPFAM" id="SSF46557">
    <property type="entry name" value="GreA transcript cleavage protein, N-terminal domain"/>
    <property type="match status" value="1"/>
</dbReference>
<evidence type="ECO:0000313" key="5">
    <source>
        <dbReference type="EMBL" id="RDB31163.1"/>
    </source>
</evidence>
<evidence type="ECO:0000256" key="1">
    <source>
        <dbReference type="ARBA" id="ARBA00023015"/>
    </source>
</evidence>
<dbReference type="InterPro" id="IPR001437">
    <property type="entry name" value="Tscrpt_elong_fac_GreA/B_C"/>
</dbReference>
<dbReference type="RefSeq" id="WP_114544664.1">
    <property type="nucleotide sequence ID" value="NZ_QQBG01000028.1"/>
</dbReference>
<dbReference type="InterPro" id="IPR036805">
    <property type="entry name" value="Tscrpt_elong_fac_GreA/B_N_sf"/>
</dbReference>
<dbReference type="InterPro" id="IPR036953">
    <property type="entry name" value="GreA/GreB_C_sf"/>
</dbReference>
<dbReference type="InterPro" id="IPR023459">
    <property type="entry name" value="Tscrpt_elong_fac_GreA/B_fam"/>
</dbReference>
<organism evidence="5 6">
    <name type="scientific">Candidatus Similichlamydia laticola</name>
    <dbReference type="NCBI Taxonomy" id="2170265"/>
    <lineage>
        <taxon>Bacteria</taxon>
        <taxon>Pseudomonadati</taxon>
        <taxon>Chlamydiota</taxon>
        <taxon>Chlamydiia</taxon>
        <taxon>Parachlamydiales</taxon>
        <taxon>Candidatus Parilichlamydiaceae</taxon>
        <taxon>Candidatus Similichlamydia</taxon>
    </lineage>
</organism>
<comment type="caution">
    <text evidence="5">The sequence shown here is derived from an EMBL/GenBank/DDBJ whole genome shotgun (WGS) entry which is preliminary data.</text>
</comment>
<dbReference type="Pfam" id="PF03449">
    <property type="entry name" value="GreA_GreB_N"/>
    <property type="match status" value="1"/>
</dbReference>
<dbReference type="AlphaFoldDB" id="A0A369KH93"/>
<dbReference type="GO" id="GO:0003746">
    <property type="term" value="F:translation elongation factor activity"/>
    <property type="evidence" value="ECO:0007669"/>
    <property type="project" value="UniProtKB-KW"/>
</dbReference>
<sequence length="722" mass="82846">MNYLEEFRSRIKDNNIWQLMQLWEEYCCCDVIEAEELRQILSAIHRSPLEQEFGQYVETAIPLWEQIKKSGEKDEKEIINLIFDLQTSNSELFGDLAIKILSERYGSEKDFEANLAIVSLKPMKDFRGALRNFELLRHLRVGHFVYHKAGWGVGEILDTSPICEQASIEFENVSGVKHITFRNAFRTLIPIEKSHFLARRFGNADAFEKEARENPVEAIYLLLKDLGPKTALGIKDELCELIIPQNIWSSWWQSTRSKLKKEDRIECPTGSHGYFRIRKKAKSREELLEEEVQGEEPLTVLMSIYSFVRDFPDRLEQPLVRENLIKHLETCLSHSGIKVATLFELKMLLSDLNSSSYEDEMKRAVLETEDVLAFFSDMSITSFRKRFLLAIVAYHKSWPSLFATLFLNFPLNSHREFLLKQLVSSGQVSTLLECVHNMIAQPQSFPEALVWFFQKAVNEPLSFLDKGKLCSLLEAVLVLLHQIENLSTHRAITRKIHSVLTSNRYLITRKVIDQTSLEFLKEFLLLVSKCHTFSSHDLHIIQSLAEVVQPEMKEFKRFAQPASSQEETIWTTEAGLESVKQKINRLYSEILKSANEIEDARALGDLRENSEFKFALERRGQLQSEVRFLLDQVKRAKILSPEGVSKESVQVGCQVHLSSKDGQGPAVSYSILGPWDADADQQVISHQSKIAQQLIGKRVGESIELNGQYFTLESIGLAKALI</sequence>
<reference evidence="5 6" key="1">
    <citation type="submission" date="2018-07" db="EMBL/GenBank/DDBJ databases">
        <title>Comparative genomics of the Candidatus Parilichlamydiaceae reveals evidence of convergent evolution and genome reduction in the phylum Chlamydiae.</title>
        <authorList>
            <person name="Taylor-Brown A."/>
            <person name="Polkinghorne A."/>
        </authorList>
    </citation>
    <scope>NUCLEOTIDE SEQUENCE [LARGE SCALE GENOMIC DNA]</scope>
    <source>
        <strain evidence="5 6">Hat2</strain>
    </source>
</reference>
<dbReference type="GO" id="GO:0006354">
    <property type="term" value="P:DNA-templated transcription elongation"/>
    <property type="evidence" value="ECO:0007669"/>
    <property type="project" value="TreeGrafter"/>
</dbReference>
<evidence type="ECO:0000259" key="4">
    <source>
        <dbReference type="Pfam" id="PF03449"/>
    </source>
</evidence>
<accession>A0A369KH93</accession>
<dbReference type="GO" id="GO:0070063">
    <property type="term" value="F:RNA polymerase binding"/>
    <property type="evidence" value="ECO:0007669"/>
    <property type="project" value="InterPro"/>
</dbReference>
<evidence type="ECO:0000313" key="6">
    <source>
        <dbReference type="Proteomes" id="UP000253816"/>
    </source>
</evidence>
<dbReference type="SUPFAM" id="SSF54534">
    <property type="entry name" value="FKBP-like"/>
    <property type="match status" value="1"/>
</dbReference>
<dbReference type="Gene3D" id="3.10.50.30">
    <property type="entry name" value="Transcription elongation factor, GreA/GreB, C-terminal domain"/>
    <property type="match status" value="1"/>
</dbReference>
<evidence type="ECO:0000256" key="2">
    <source>
        <dbReference type="ARBA" id="ARBA00023163"/>
    </source>
</evidence>
<name>A0A369KH93_9BACT</name>
<keyword evidence="6" id="KW-1185">Reference proteome</keyword>